<dbReference type="AlphaFoldDB" id="A0A643CKH0"/>
<reference evidence="1" key="1">
    <citation type="submission" date="2019-08" db="EMBL/GenBank/DDBJ databases">
        <authorList>
            <person name="Amaro Estrada I."/>
            <person name="Quiroz Castaneda R.E."/>
            <person name="Martinez Ocampo F."/>
            <person name="Rodriguez Camarillo S.D."/>
        </authorList>
    </citation>
    <scope>NUCLEOTIDE SEQUENCE</scope>
    <source>
        <strain evidence="1">MEX-30-184-02</strain>
    </source>
</reference>
<dbReference type="RefSeq" id="WP_010267150.1">
    <property type="nucleotide sequence ID" value="NZ_PKOF01000011.1"/>
</dbReference>
<protein>
    <submittedName>
        <fullName evidence="1">Uncharacterized protein</fullName>
    </submittedName>
</protein>
<name>A0A643CKH0_ANAMA</name>
<proteinExistence type="predicted"/>
<sequence>MCCGCSGECYVLFYIVNSMGQAVGSCAQNELTLHIGYSGEEVLFVILSGVMATPPSRYNLQSLLRYI</sequence>
<comment type="caution">
    <text evidence="1">The sequence shown here is derived from an EMBL/GenBank/DDBJ whole genome shotgun (WGS) entry which is preliminary data.</text>
</comment>
<gene>
    <name evidence="1" type="ORF">FY207_04390</name>
</gene>
<organism evidence="1">
    <name type="scientific">Anaplasma marginale</name>
    <dbReference type="NCBI Taxonomy" id="770"/>
    <lineage>
        <taxon>Bacteria</taxon>
        <taxon>Pseudomonadati</taxon>
        <taxon>Pseudomonadota</taxon>
        <taxon>Alphaproteobacteria</taxon>
        <taxon>Rickettsiales</taxon>
        <taxon>Anaplasmataceae</taxon>
        <taxon>Anaplasma</taxon>
    </lineage>
</organism>
<dbReference type="EMBL" id="VTCY01000015">
    <property type="protein sequence ID" value="KAB0451205.1"/>
    <property type="molecule type" value="Genomic_DNA"/>
</dbReference>
<accession>A0A643CKH0</accession>
<evidence type="ECO:0000313" key="1">
    <source>
        <dbReference type="EMBL" id="KAB0451205.1"/>
    </source>
</evidence>